<evidence type="ECO:0000259" key="5">
    <source>
        <dbReference type="PROSITE" id="PS50995"/>
    </source>
</evidence>
<dbReference type="AlphaFoldDB" id="A0A370FIH1"/>
<dbReference type="InterPro" id="IPR036388">
    <property type="entry name" value="WH-like_DNA-bd_sf"/>
</dbReference>
<feature type="domain" description="HTH marR-type" evidence="5">
    <location>
        <begin position="32"/>
        <end position="166"/>
    </location>
</feature>
<evidence type="ECO:0000313" key="6">
    <source>
        <dbReference type="EMBL" id="RDI25221.1"/>
    </source>
</evidence>
<dbReference type="SMART" id="SM00347">
    <property type="entry name" value="HTH_MARR"/>
    <property type="match status" value="1"/>
</dbReference>
<feature type="region of interest" description="Disordered" evidence="4">
    <location>
        <begin position="172"/>
        <end position="192"/>
    </location>
</feature>
<dbReference type="InterPro" id="IPR039422">
    <property type="entry name" value="MarR/SlyA-like"/>
</dbReference>
<dbReference type="STRING" id="433924.NS331_06635"/>
<dbReference type="SUPFAM" id="SSF46785">
    <property type="entry name" value="Winged helix' DNA-binding domain"/>
    <property type="match status" value="1"/>
</dbReference>
<dbReference type="RefSeq" id="WP_114803043.1">
    <property type="nucleotide sequence ID" value="NZ_QQAV01000004.1"/>
</dbReference>
<keyword evidence="1" id="KW-0805">Transcription regulation</keyword>
<proteinExistence type="predicted"/>
<evidence type="ECO:0000256" key="1">
    <source>
        <dbReference type="ARBA" id="ARBA00023015"/>
    </source>
</evidence>
<dbReference type="Pfam" id="PF12802">
    <property type="entry name" value="MarR_2"/>
    <property type="match status" value="1"/>
</dbReference>
<dbReference type="EMBL" id="QQAV01000004">
    <property type="protein sequence ID" value="RDI25221.1"/>
    <property type="molecule type" value="Genomic_DNA"/>
</dbReference>
<evidence type="ECO:0000313" key="7">
    <source>
        <dbReference type="Proteomes" id="UP000255265"/>
    </source>
</evidence>
<evidence type="ECO:0000256" key="2">
    <source>
        <dbReference type="ARBA" id="ARBA00023125"/>
    </source>
</evidence>
<dbReference type="PROSITE" id="PS01117">
    <property type="entry name" value="HTH_MARR_1"/>
    <property type="match status" value="1"/>
</dbReference>
<dbReference type="InterPro" id="IPR036390">
    <property type="entry name" value="WH_DNA-bd_sf"/>
</dbReference>
<comment type="caution">
    <text evidence="6">The sequence shown here is derived from an EMBL/GenBank/DDBJ whole genome shotgun (WGS) entry which is preliminary data.</text>
</comment>
<organism evidence="6 7">
    <name type="scientific">Pseudacidovorax intermedius</name>
    <dbReference type="NCBI Taxonomy" id="433924"/>
    <lineage>
        <taxon>Bacteria</taxon>
        <taxon>Pseudomonadati</taxon>
        <taxon>Pseudomonadota</taxon>
        <taxon>Betaproteobacteria</taxon>
        <taxon>Burkholderiales</taxon>
        <taxon>Comamonadaceae</taxon>
        <taxon>Pseudacidovorax</taxon>
    </lineage>
</organism>
<evidence type="ECO:0000256" key="4">
    <source>
        <dbReference type="SAM" id="MobiDB-lite"/>
    </source>
</evidence>
<dbReference type="Proteomes" id="UP000255265">
    <property type="component" value="Unassembled WGS sequence"/>
</dbReference>
<name>A0A370FIH1_9BURK</name>
<sequence>MATHSKHFRLVESLGDEHIGLEARAQVDDHLDTKIWLRLLACSTQIEQQIRQQLRTRFGTTLPRFDYLAQLDRYPEGLRMNVLSRYLMVTGGNVTGLTDQLVKEGLVERIDDPEDRRSWRVCLTDKGRTEFAAMAAEHEKWLIAMFQGLPAGSKEALYEHLGRLRVHLVQKPAEPEAGAAGGEKRAARKPRK</sequence>
<reference evidence="6 7" key="1">
    <citation type="submission" date="2018-07" db="EMBL/GenBank/DDBJ databases">
        <title>Genomic Encyclopedia of Type Strains, Phase IV (KMG-IV): sequencing the most valuable type-strain genomes for metagenomic binning, comparative biology and taxonomic classification.</title>
        <authorList>
            <person name="Goeker M."/>
        </authorList>
    </citation>
    <scope>NUCLEOTIDE SEQUENCE [LARGE SCALE GENOMIC DNA]</scope>
    <source>
        <strain evidence="6 7">DSM 21352</strain>
    </source>
</reference>
<keyword evidence="3" id="KW-0804">Transcription</keyword>
<keyword evidence="2 6" id="KW-0238">DNA-binding</keyword>
<accession>A0A370FIH1</accession>
<dbReference type="PROSITE" id="PS50995">
    <property type="entry name" value="HTH_MARR_2"/>
    <property type="match status" value="1"/>
</dbReference>
<dbReference type="InterPro" id="IPR023187">
    <property type="entry name" value="Tscrpt_reg_MarR-type_CS"/>
</dbReference>
<dbReference type="InterPro" id="IPR000835">
    <property type="entry name" value="HTH_MarR-typ"/>
</dbReference>
<gene>
    <name evidence="6" type="ORF">DFR41_104280</name>
</gene>
<protein>
    <submittedName>
        <fullName evidence="6">DNA-binding MarR family transcriptional regulator</fullName>
    </submittedName>
</protein>
<dbReference type="Gene3D" id="1.10.10.10">
    <property type="entry name" value="Winged helix-like DNA-binding domain superfamily/Winged helix DNA-binding domain"/>
    <property type="match status" value="1"/>
</dbReference>
<dbReference type="PANTHER" id="PTHR33164">
    <property type="entry name" value="TRANSCRIPTIONAL REGULATOR, MARR FAMILY"/>
    <property type="match status" value="1"/>
</dbReference>
<evidence type="ECO:0000256" key="3">
    <source>
        <dbReference type="ARBA" id="ARBA00023163"/>
    </source>
</evidence>
<keyword evidence="7" id="KW-1185">Reference proteome</keyword>
<dbReference type="PANTHER" id="PTHR33164:SF43">
    <property type="entry name" value="HTH-TYPE TRANSCRIPTIONAL REPRESSOR YETL"/>
    <property type="match status" value="1"/>
</dbReference>
<dbReference type="GO" id="GO:0003700">
    <property type="term" value="F:DNA-binding transcription factor activity"/>
    <property type="evidence" value="ECO:0007669"/>
    <property type="project" value="InterPro"/>
</dbReference>
<dbReference type="OrthoDB" id="9787636at2"/>
<dbReference type="GO" id="GO:0006950">
    <property type="term" value="P:response to stress"/>
    <property type="evidence" value="ECO:0007669"/>
    <property type="project" value="TreeGrafter"/>
</dbReference>
<dbReference type="GO" id="GO:0003677">
    <property type="term" value="F:DNA binding"/>
    <property type="evidence" value="ECO:0007669"/>
    <property type="project" value="UniProtKB-KW"/>
</dbReference>